<dbReference type="InterPro" id="IPR050482">
    <property type="entry name" value="Sensor_HK_TwoCompSys"/>
</dbReference>
<evidence type="ECO:0000256" key="5">
    <source>
        <dbReference type="ARBA" id="ARBA00022777"/>
    </source>
</evidence>
<dbReference type="GO" id="GO:0046983">
    <property type="term" value="F:protein dimerization activity"/>
    <property type="evidence" value="ECO:0007669"/>
    <property type="project" value="InterPro"/>
</dbReference>
<dbReference type="Pfam" id="PF07730">
    <property type="entry name" value="HisKA_3"/>
    <property type="match status" value="1"/>
</dbReference>
<name>A0A4V3X825_ALKAL</name>
<evidence type="ECO:0000313" key="9">
    <source>
        <dbReference type="EMBL" id="THG88642.1"/>
    </source>
</evidence>
<dbReference type="Gene3D" id="3.30.565.10">
    <property type="entry name" value="Histidine kinase-like ATPase, C-terminal domain"/>
    <property type="match status" value="1"/>
</dbReference>
<keyword evidence="6" id="KW-0067">ATP-binding</keyword>
<dbReference type="EMBL" id="JALP01000352">
    <property type="protein sequence ID" value="THG88642.1"/>
    <property type="molecule type" value="Genomic_DNA"/>
</dbReference>
<evidence type="ECO:0000256" key="3">
    <source>
        <dbReference type="ARBA" id="ARBA00022679"/>
    </source>
</evidence>
<comment type="caution">
    <text evidence="9">The sequence shown here is derived from an EMBL/GenBank/DDBJ whole genome shotgun (WGS) entry which is preliminary data.</text>
</comment>
<dbReference type="Pfam" id="PF13185">
    <property type="entry name" value="GAF_2"/>
    <property type="match status" value="1"/>
</dbReference>
<dbReference type="InterPro" id="IPR003594">
    <property type="entry name" value="HATPase_dom"/>
</dbReference>
<evidence type="ECO:0000256" key="7">
    <source>
        <dbReference type="ARBA" id="ARBA00023012"/>
    </source>
</evidence>
<dbReference type="InterPro" id="IPR003018">
    <property type="entry name" value="GAF"/>
</dbReference>
<keyword evidence="3" id="KW-0808">Transferase</keyword>
<evidence type="ECO:0000259" key="8">
    <source>
        <dbReference type="PROSITE" id="PS50109"/>
    </source>
</evidence>
<dbReference type="PANTHER" id="PTHR24421">
    <property type="entry name" value="NITRATE/NITRITE SENSOR PROTEIN NARX-RELATED"/>
    <property type="match status" value="1"/>
</dbReference>
<evidence type="ECO:0000256" key="1">
    <source>
        <dbReference type="ARBA" id="ARBA00000085"/>
    </source>
</evidence>
<protein>
    <recommendedName>
        <fullName evidence="2">histidine kinase</fullName>
        <ecNumber evidence="2">2.7.13.3</ecNumber>
    </recommendedName>
</protein>
<dbReference type="Proteomes" id="UP000297014">
    <property type="component" value="Unassembled WGS sequence"/>
</dbReference>
<organism evidence="9 10">
    <name type="scientific">Alkalihalobacillus alcalophilus ATCC 27647 = CGMCC 1.3604</name>
    <dbReference type="NCBI Taxonomy" id="1218173"/>
    <lineage>
        <taxon>Bacteria</taxon>
        <taxon>Bacillati</taxon>
        <taxon>Bacillota</taxon>
        <taxon>Bacilli</taxon>
        <taxon>Bacillales</taxon>
        <taxon>Bacillaceae</taxon>
        <taxon>Alkalihalobacillus</taxon>
    </lineage>
</organism>
<dbReference type="SUPFAM" id="SSF55874">
    <property type="entry name" value="ATPase domain of HSP90 chaperone/DNA topoisomerase II/histidine kinase"/>
    <property type="match status" value="1"/>
</dbReference>
<dbReference type="GO" id="GO:0000155">
    <property type="term" value="F:phosphorelay sensor kinase activity"/>
    <property type="evidence" value="ECO:0007669"/>
    <property type="project" value="InterPro"/>
</dbReference>
<dbReference type="GO" id="GO:0016020">
    <property type="term" value="C:membrane"/>
    <property type="evidence" value="ECO:0007669"/>
    <property type="project" value="InterPro"/>
</dbReference>
<dbReference type="InterPro" id="IPR005467">
    <property type="entry name" value="His_kinase_dom"/>
</dbReference>
<keyword evidence="5" id="KW-0418">Kinase</keyword>
<accession>A0A4V3X825</accession>
<dbReference type="SUPFAM" id="SSF55781">
    <property type="entry name" value="GAF domain-like"/>
    <property type="match status" value="1"/>
</dbReference>
<evidence type="ECO:0000256" key="6">
    <source>
        <dbReference type="ARBA" id="ARBA00022840"/>
    </source>
</evidence>
<gene>
    <name evidence="9" type="ORF">AJ85_01640</name>
</gene>
<dbReference type="Gene3D" id="1.20.5.1930">
    <property type="match status" value="1"/>
</dbReference>
<evidence type="ECO:0000256" key="4">
    <source>
        <dbReference type="ARBA" id="ARBA00022741"/>
    </source>
</evidence>
<evidence type="ECO:0000256" key="2">
    <source>
        <dbReference type="ARBA" id="ARBA00012438"/>
    </source>
</evidence>
<dbReference type="EC" id="2.7.13.3" evidence="2"/>
<dbReference type="Gene3D" id="3.30.450.40">
    <property type="match status" value="1"/>
</dbReference>
<keyword evidence="4" id="KW-0547">Nucleotide-binding</keyword>
<dbReference type="Pfam" id="PF02518">
    <property type="entry name" value="HATPase_c"/>
    <property type="match status" value="1"/>
</dbReference>
<keyword evidence="7" id="KW-0902">Two-component regulatory system</keyword>
<reference evidence="9 10" key="1">
    <citation type="submission" date="2014-01" db="EMBL/GenBank/DDBJ databases">
        <title>Draft genome sequencing of Bacillus alcalophilus CGMCC 1.3604.</title>
        <authorList>
            <person name="Yang J."/>
            <person name="Diao L."/>
            <person name="Yang S."/>
        </authorList>
    </citation>
    <scope>NUCLEOTIDE SEQUENCE [LARGE SCALE GENOMIC DNA]</scope>
    <source>
        <strain evidence="9 10">CGMCC 1.3604</strain>
    </source>
</reference>
<dbReference type="AlphaFoldDB" id="A0A4V3X825"/>
<dbReference type="GO" id="GO:0005524">
    <property type="term" value="F:ATP binding"/>
    <property type="evidence" value="ECO:0007669"/>
    <property type="project" value="UniProtKB-KW"/>
</dbReference>
<dbReference type="InterPro" id="IPR011712">
    <property type="entry name" value="Sig_transdc_His_kin_sub3_dim/P"/>
</dbReference>
<dbReference type="InterPro" id="IPR029016">
    <property type="entry name" value="GAF-like_dom_sf"/>
</dbReference>
<dbReference type="CDD" id="cd16917">
    <property type="entry name" value="HATPase_UhpB-NarQ-NarX-like"/>
    <property type="match status" value="1"/>
</dbReference>
<dbReference type="PANTHER" id="PTHR24421:SF40">
    <property type="entry name" value="SENSOR HISTIDINE KINASE YHCY"/>
    <property type="match status" value="1"/>
</dbReference>
<dbReference type="PROSITE" id="PS50109">
    <property type="entry name" value="HIS_KIN"/>
    <property type="match status" value="1"/>
</dbReference>
<dbReference type="InterPro" id="IPR036890">
    <property type="entry name" value="HATPase_C_sf"/>
</dbReference>
<evidence type="ECO:0000313" key="10">
    <source>
        <dbReference type="Proteomes" id="UP000297014"/>
    </source>
</evidence>
<proteinExistence type="predicted"/>
<comment type="catalytic activity">
    <reaction evidence="1">
        <text>ATP + protein L-histidine = ADP + protein N-phospho-L-histidine.</text>
        <dbReference type="EC" id="2.7.13.3"/>
    </reaction>
</comment>
<dbReference type="SMART" id="SM00065">
    <property type="entry name" value="GAF"/>
    <property type="match status" value="1"/>
</dbReference>
<sequence>MNALETLRMISKTLNEGDNLEGMLQAVLDALLETTGIESGWIFLMDESEQQQLVAYSGLPAGLSHNECEPLRKGGCWCLNKYKNNELTHAINIMNCKRLEQATLHNLGSTNGMERHATIPIQAGEESFGLINVASPRIDQFSNQELELFETVAYQIGATVKRFRLFLQEQERTKILSQFGKYIAIMKQETDERRFLEQAGTVMLTFFDWSGVQLSYGTETFFNGVKNRHIHKVTIELDGEELSLMIFSSHFLKESESLIQDLMAHLSLHLKQIQLEKKQQMVVRTEERNRLARDLHDSVNQLLFSLVLHAKGLEKRVDDPRIQASVQLIHELGNEALQELKQLIYQLRPEGLEFGLMSAIKKYSELIGLQIEVQAKGLKALSEEREVCLWRVLQEAINNCKKHAETNKMMIGLIFSEEKVEVLIEDKGVGFELKEIKKGVGISSMLERINEVGGSIQIDSNLGKGTKIEIILPIK</sequence>
<feature type="domain" description="Histidine kinase" evidence="8">
    <location>
        <begin position="290"/>
        <end position="475"/>
    </location>
</feature>